<dbReference type="EMBL" id="CP089982">
    <property type="protein sequence ID" value="WXA98983.1"/>
    <property type="molecule type" value="Genomic_DNA"/>
</dbReference>
<name>A0ABZ2KJY8_9BACT</name>
<feature type="domain" description="Type I-B CRISPR Cas8b C-terminal" evidence="1">
    <location>
        <begin position="6"/>
        <end position="104"/>
    </location>
</feature>
<dbReference type="Proteomes" id="UP001379533">
    <property type="component" value="Chromosome"/>
</dbReference>
<protein>
    <recommendedName>
        <fullName evidence="1">Type I-B CRISPR Cas8b C-terminal domain-containing protein</fullName>
    </recommendedName>
</protein>
<organism evidence="2 3">
    <name type="scientific">Pendulispora brunnea</name>
    <dbReference type="NCBI Taxonomy" id="2905690"/>
    <lineage>
        <taxon>Bacteria</taxon>
        <taxon>Pseudomonadati</taxon>
        <taxon>Myxococcota</taxon>
        <taxon>Myxococcia</taxon>
        <taxon>Myxococcales</taxon>
        <taxon>Sorangiineae</taxon>
        <taxon>Pendulisporaceae</taxon>
        <taxon>Pendulispora</taxon>
    </lineage>
</organism>
<accession>A0ABZ2KJY8</accession>
<dbReference type="Pfam" id="PF24122">
    <property type="entry name" value="Cas8b_C"/>
    <property type="match status" value="1"/>
</dbReference>
<proteinExistence type="predicted"/>
<evidence type="ECO:0000259" key="1">
    <source>
        <dbReference type="Pfam" id="PF24122"/>
    </source>
</evidence>
<gene>
    <name evidence="2" type="ORF">LZC95_19450</name>
</gene>
<dbReference type="InterPro" id="IPR056202">
    <property type="entry name" value="Cas8b_C"/>
</dbReference>
<evidence type="ECO:0000313" key="2">
    <source>
        <dbReference type="EMBL" id="WXA98983.1"/>
    </source>
</evidence>
<dbReference type="RefSeq" id="WP_394849613.1">
    <property type="nucleotide sequence ID" value="NZ_CP089982.1"/>
</dbReference>
<reference evidence="2 3" key="1">
    <citation type="submission" date="2021-12" db="EMBL/GenBank/DDBJ databases">
        <title>Discovery of the Pendulisporaceae a myxobacterial family with distinct sporulation behavior and unique specialized metabolism.</title>
        <authorList>
            <person name="Garcia R."/>
            <person name="Popoff A."/>
            <person name="Bader C.D."/>
            <person name="Loehr J."/>
            <person name="Walesch S."/>
            <person name="Walt C."/>
            <person name="Boldt J."/>
            <person name="Bunk B."/>
            <person name="Haeckl F.J.F.P.J."/>
            <person name="Gunesch A.P."/>
            <person name="Birkelbach J."/>
            <person name="Nuebel U."/>
            <person name="Pietschmann T."/>
            <person name="Bach T."/>
            <person name="Mueller R."/>
        </authorList>
    </citation>
    <scope>NUCLEOTIDE SEQUENCE [LARGE SCALE GENOMIC DNA]</scope>
    <source>
        <strain evidence="2 3">MSr12523</strain>
    </source>
</reference>
<evidence type="ECO:0000313" key="3">
    <source>
        <dbReference type="Proteomes" id="UP001379533"/>
    </source>
</evidence>
<sequence length="105" mass="12269">MNTRSTRLESVDLLILRVAKAYADRKMCGRTGLDTQSARKERERVLRDAHTNIKIRYDRDFVDYFATLCWASDFTKEEFRTLTRALKERPHQVRITMMLALSAAG</sequence>
<keyword evidence="3" id="KW-1185">Reference proteome</keyword>